<dbReference type="InterPro" id="IPR045216">
    <property type="entry name" value="CK2_alpha"/>
</dbReference>
<dbReference type="AlphaFoldDB" id="A0AAD5SC65"/>
<feature type="domain" description="Protein kinase" evidence="9">
    <location>
        <begin position="131"/>
        <end position="451"/>
    </location>
</feature>
<keyword evidence="5 8" id="KW-0067">ATP-binding</keyword>
<evidence type="ECO:0000256" key="3">
    <source>
        <dbReference type="ARBA" id="ARBA00022741"/>
    </source>
</evidence>
<dbReference type="GO" id="GO:0005829">
    <property type="term" value="C:cytosol"/>
    <property type="evidence" value="ECO:0007669"/>
    <property type="project" value="TreeGrafter"/>
</dbReference>
<dbReference type="PANTHER" id="PTHR24054">
    <property type="entry name" value="CASEIN KINASE II SUBUNIT ALPHA"/>
    <property type="match status" value="1"/>
</dbReference>
<evidence type="ECO:0000313" key="10">
    <source>
        <dbReference type="EMBL" id="KAJ3050838.1"/>
    </source>
</evidence>
<dbReference type="Proteomes" id="UP001212841">
    <property type="component" value="Unassembled WGS sequence"/>
</dbReference>
<dbReference type="SUPFAM" id="SSF56112">
    <property type="entry name" value="Protein kinase-like (PK-like)"/>
    <property type="match status" value="1"/>
</dbReference>
<dbReference type="FunFam" id="1.10.510.10:FF:000459">
    <property type="entry name" value="Casein kinase II subunit alpha"/>
    <property type="match status" value="1"/>
</dbReference>
<dbReference type="EC" id="2.7.11.1" evidence="8"/>
<evidence type="ECO:0000256" key="2">
    <source>
        <dbReference type="ARBA" id="ARBA00022679"/>
    </source>
</evidence>
<dbReference type="Gene3D" id="1.10.510.10">
    <property type="entry name" value="Transferase(Phosphotransferase) domain 1"/>
    <property type="match status" value="1"/>
</dbReference>
<proteinExistence type="inferred from homology"/>
<dbReference type="PROSITE" id="PS50011">
    <property type="entry name" value="PROTEIN_KINASE_DOM"/>
    <property type="match status" value="1"/>
</dbReference>
<evidence type="ECO:0000256" key="5">
    <source>
        <dbReference type="ARBA" id="ARBA00022840"/>
    </source>
</evidence>
<dbReference type="PANTHER" id="PTHR24054:SF0">
    <property type="entry name" value="CASEIN KINASE II SUBUNIT ALPHA"/>
    <property type="match status" value="1"/>
</dbReference>
<accession>A0AAD5SC65</accession>
<evidence type="ECO:0000256" key="6">
    <source>
        <dbReference type="ARBA" id="ARBA00047899"/>
    </source>
</evidence>
<dbReference type="PROSITE" id="PS00108">
    <property type="entry name" value="PROTEIN_KINASE_ST"/>
    <property type="match status" value="1"/>
</dbReference>
<dbReference type="GO" id="GO:0051726">
    <property type="term" value="P:regulation of cell cycle"/>
    <property type="evidence" value="ECO:0007669"/>
    <property type="project" value="TreeGrafter"/>
</dbReference>
<comment type="catalytic activity">
    <reaction evidence="6 8">
        <text>L-threonyl-[protein] + ATP = O-phospho-L-threonyl-[protein] + ADP + H(+)</text>
        <dbReference type="Rhea" id="RHEA:46608"/>
        <dbReference type="Rhea" id="RHEA-COMP:11060"/>
        <dbReference type="Rhea" id="RHEA-COMP:11605"/>
        <dbReference type="ChEBI" id="CHEBI:15378"/>
        <dbReference type="ChEBI" id="CHEBI:30013"/>
        <dbReference type="ChEBI" id="CHEBI:30616"/>
        <dbReference type="ChEBI" id="CHEBI:61977"/>
        <dbReference type="ChEBI" id="CHEBI:456216"/>
        <dbReference type="EC" id="2.7.11.1"/>
    </reaction>
</comment>
<evidence type="ECO:0000256" key="8">
    <source>
        <dbReference type="RuleBase" id="RU369118"/>
    </source>
</evidence>
<evidence type="ECO:0000256" key="4">
    <source>
        <dbReference type="ARBA" id="ARBA00022777"/>
    </source>
</evidence>
<keyword evidence="1 8" id="KW-0723">Serine/threonine-protein kinase</keyword>
<sequence length="489" mass="55704">MGIRHPQQSSLNPIPPSLKPHLTIAFLITSHIGPLPPQTDIRKSLSLLNPSNHSPNNTKYITTYKFASASASSRTELRERREQVEQDVWNEHAVLARTCKRGGTATSDGPAGACHTYKAYPNPISDPTQYLISSTVLGKGKYSVCYAAVRVRAFKRHVRVTDSETSDLSENSQSDYGDDEYKENVVVKALKPVRSKKYKREILILEHLKGGTNVIELLATFLDHQSTEPCLVFPRYDNPNWKDFYPTLTYSDVRYYAYQLLLALDFVHSRGIIHRDVKPHNIIIDHGKRILKLIDFGLADFYLPGREYNLRVASRYYKPPEILVGWRKYDYSFDMWSFGCWVAGMIFRMEVLFRGTSDVDQLHCIAQVLGGPDLRSYISKYGMAILDPEVQQVVDAVGYDRQPLDDLVGYNNGHLARRECVELVEGVLKYDHQERWSAKECLGLRMFGKFLCKEGEVEMWAAFAYILPVSLVLDDFRDARSTPALASCN</sequence>
<evidence type="ECO:0000256" key="1">
    <source>
        <dbReference type="ARBA" id="ARBA00022527"/>
    </source>
</evidence>
<comment type="caution">
    <text evidence="10">The sequence shown here is derived from an EMBL/GenBank/DDBJ whole genome shotgun (WGS) entry which is preliminary data.</text>
</comment>
<dbReference type="FunFam" id="3.30.200.20:FF:000088">
    <property type="entry name" value="Casein kinase II subunit alpha"/>
    <property type="match status" value="1"/>
</dbReference>
<dbReference type="GO" id="GO:0005956">
    <property type="term" value="C:protein kinase CK2 complex"/>
    <property type="evidence" value="ECO:0007669"/>
    <property type="project" value="TreeGrafter"/>
</dbReference>
<evidence type="ECO:0000259" key="9">
    <source>
        <dbReference type="PROSITE" id="PS50011"/>
    </source>
</evidence>
<gene>
    <name evidence="10" type="primary">CSNK2A1</name>
    <name evidence="10" type="ORF">HK097_008170</name>
</gene>
<evidence type="ECO:0000313" key="11">
    <source>
        <dbReference type="Proteomes" id="UP001212841"/>
    </source>
</evidence>
<comment type="function">
    <text evidence="8">Catalytic subunit of a constitutively active serine/threonine-protein kinase complex that phosphorylates a large number of substrates containing acidic residues C-terminal to the phosphorylated serine or threonine.</text>
</comment>
<keyword evidence="2 8" id="KW-0808">Transferase</keyword>
<dbReference type="Pfam" id="PF00069">
    <property type="entry name" value="Pkinase"/>
    <property type="match status" value="1"/>
</dbReference>
<dbReference type="CDD" id="cd14132">
    <property type="entry name" value="STKc_CK2_alpha"/>
    <property type="match status" value="1"/>
</dbReference>
<comment type="subunit">
    <text evidence="8">Heterotetramer.</text>
</comment>
<evidence type="ECO:0000256" key="7">
    <source>
        <dbReference type="ARBA" id="ARBA00048679"/>
    </source>
</evidence>
<dbReference type="GO" id="GO:0006357">
    <property type="term" value="P:regulation of transcription by RNA polymerase II"/>
    <property type="evidence" value="ECO:0007669"/>
    <property type="project" value="UniProtKB-ARBA"/>
</dbReference>
<comment type="subcellular location">
    <subcellularLocation>
        <location evidence="8">Nucleus</location>
    </subcellularLocation>
</comment>
<comment type="catalytic activity">
    <reaction evidence="7 8">
        <text>L-seryl-[protein] + ATP = O-phospho-L-seryl-[protein] + ADP + H(+)</text>
        <dbReference type="Rhea" id="RHEA:17989"/>
        <dbReference type="Rhea" id="RHEA-COMP:9863"/>
        <dbReference type="Rhea" id="RHEA-COMP:11604"/>
        <dbReference type="ChEBI" id="CHEBI:15378"/>
        <dbReference type="ChEBI" id="CHEBI:29999"/>
        <dbReference type="ChEBI" id="CHEBI:30616"/>
        <dbReference type="ChEBI" id="CHEBI:83421"/>
        <dbReference type="ChEBI" id="CHEBI:456216"/>
        <dbReference type="EC" id="2.7.11.1"/>
    </reaction>
</comment>
<dbReference type="GO" id="GO:0106310">
    <property type="term" value="F:protein serine kinase activity"/>
    <property type="evidence" value="ECO:0007669"/>
    <property type="project" value="UniProtKB-UniRule"/>
</dbReference>
<dbReference type="InterPro" id="IPR011009">
    <property type="entry name" value="Kinase-like_dom_sf"/>
</dbReference>
<keyword evidence="4 8" id="KW-0418">Kinase</keyword>
<organism evidence="10 11">
    <name type="scientific">Rhizophlyctis rosea</name>
    <dbReference type="NCBI Taxonomy" id="64517"/>
    <lineage>
        <taxon>Eukaryota</taxon>
        <taxon>Fungi</taxon>
        <taxon>Fungi incertae sedis</taxon>
        <taxon>Chytridiomycota</taxon>
        <taxon>Chytridiomycota incertae sedis</taxon>
        <taxon>Chytridiomycetes</taxon>
        <taxon>Rhizophlyctidales</taxon>
        <taxon>Rhizophlyctidaceae</taxon>
        <taxon>Rhizophlyctis</taxon>
    </lineage>
</organism>
<dbReference type="SMART" id="SM00220">
    <property type="entry name" value="S_TKc"/>
    <property type="match status" value="1"/>
</dbReference>
<dbReference type="GO" id="GO:0004674">
    <property type="term" value="F:protein serine/threonine kinase activity"/>
    <property type="evidence" value="ECO:0007669"/>
    <property type="project" value="UniProtKB-UniRule"/>
</dbReference>
<dbReference type="GO" id="GO:0005524">
    <property type="term" value="F:ATP binding"/>
    <property type="evidence" value="ECO:0007669"/>
    <property type="project" value="UniProtKB-UniRule"/>
</dbReference>
<dbReference type="InterPro" id="IPR008271">
    <property type="entry name" value="Ser/Thr_kinase_AS"/>
</dbReference>
<dbReference type="Gene3D" id="3.30.200.20">
    <property type="entry name" value="Phosphorylase Kinase, domain 1"/>
    <property type="match status" value="1"/>
</dbReference>
<dbReference type="InterPro" id="IPR000719">
    <property type="entry name" value="Prot_kinase_dom"/>
</dbReference>
<keyword evidence="8" id="KW-0539">Nucleus</keyword>
<comment type="similarity">
    <text evidence="8">Belongs to the protein kinase superfamily. Ser/Thr protein kinase family. CK2 subfamily.</text>
</comment>
<keyword evidence="11" id="KW-1185">Reference proteome</keyword>
<reference evidence="10" key="1">
    <citation type="submission" date="2020-05" db="EMBL/GenBank/DDBJ databases">
        <title>Phylogenomic resolution of chytrid fungi.</title>
        <authorList>
            <person name="Stajich J.E."/>
            <person name="Amses K."/>
            <person name="Simmons R."/>
            <person name="Seto K."/>
            <person name="Myers J."/>
            <person name="Bonds A."/>
            <person name="Quandt C.A."/>
            <person name="Barry K."/>
            <person name="Liu P."/>
            <person name="Grigoriev I."/>
            <person name="Longcore J.E."/>
            <person name="James T.Y."/>
        </authorList>
    </citation>
    <scope>NUCLEOTIDE SEQUENCE</scope>
    <source>
        <strain evidence="10">JEL0318</strain>
    </source>
</reference>
<dbReference type="EMBL" id="JADGJD010000465">
    <property type="protein sequence ID" value="KAJ3050838.1"/>
    <property type="molecule type" value="Genomic_DNA"/>
</dbReference>
<name>A0AAD5SC65_9FUNG</name>
<dbReference type="GO" id="GO:0005730">
    <property type="term" value="C:nucleolus"/>
    <property type="evidence" value="ECO:0007669"/>
    <property type="project" value="UniProtKB-ARBA"/>
</dbReference>
<protein>
    <recommendedName>
        <fullName evidence="8">Casein kinase II subunit alpha</fullName>
        <shortName evidence="8">CK II alpha</shortName>
        <ecNumber evidence="8">2.7.11.1</ecNumber>
    </recommendedName>
</protein>
<keyword evidence="3 8" id="KW-0547">Nucleotide-binding</keyword>